<proteinExistence type="predicted"/>
<dbReference type="PROSITE" id="PS50805">
    <property type="entry name" value="KRAB"/>
    <property type="match status" value="1"/>
</dbReference>
<organism evidence="2 3">
    <name type="scientific">Tupaia chinensis</name>
    <name type="common">Chinese tree shrew</name>
    <name type="synonym">Tupaia belangeri chinensis</name>
    <dbReference type="NCBI Taxonomy" id="246437"/>
    <lineage>
        <taxon>Eukaryota</taxon>
        <taxon>Metazoa</taxon>
        <taxon>Chordata</taxon>
        <taxon>Craniata</taxon>
        <taxon>Vertebrata</taxon>
        <taxon>Euteleostomi</taxon>
        <taxon>Mammalia</taxon>
        <taxon>Eutheria</taxon>
        <taxon>Euarchontoglires</taxon>
        <taxon>Scandentia</taxon>
        <taxon>Tupaiidae</taxon>
        <taxon>Tupaia</taxon>
    </lineage>
</organism>
<protein>
    <recommendedName>
        <fullName evidence="1">KRAB domain-containing protein</fullName>
    </recommendedName>
</protein>
<name>L9KIN6_TUPCH</name>
<keyword evidence="3" id="KW-1185">Reference proteome</keyword>
<dbReference type="Proteomes" id="UP000011518">
    <property type="component" value="Unassembled WGS sequence"/>
</dbReference>
<evidence type="ECO:0000259" key="1">
    <source>
        <dbReference type="PROSITE" id="PS50805"/>
    </source>
</evidence>
<gene>
    <name evidence="2" type="ORF">TREES_T100007786</name>
</gene>
<dbReference type="InParanoid" id="L9KIN6"/>
<accession>L9KIN6</accession>
<dbReference type="eggNOG" id="KOG1721">
    <property type="taxonomic scope" value="Eukaryota"/>
</dbReference>
<evidence type="ECO:0000313" key="3">
    <source>
        <dbReference type="Proteomes" id="UP000011518"/>
    </source>
</evidence>
<dbReference type="GO" id="GO:0006355">
    <property type="term" value="P:regulation of DNA-templated transcription"/>
    <property type="evidence" value="ECO:0007669"/>
    <property type="project" value="InterPro"/>
</dbReference>
<evidence type="ECO:0000313" key="2">
    <source>
        <dbReference type="EMBL" id="ELW62558.1"/>
    </source>
</evidence>
<sequence>MLENISHLVSVGYQFCKSDVIFHLAKDEMEWTVEGRGFSQGQSPASFAFTMTPEATFTLRLGPVHSNFVSINFTIFHGLLGSFGIFLTIEVYKTKPFGGSCFLLSDYLCTNRAIKRLL</sequence>
<reference evidence="3" key="1">
    <citation type="submission" date="2012-07" db="EMBL/GenBank/DDBJ databases">
        <title>Genome of the Chinese tree shrew, a rising model animal genetically related to primates.</title>
        <authorList>
            <person name="Zhang G."/>
            <person name="Fan Y."/>
            <person name="Yao Y."/>
            <person name="Huang Z."/>
        </authorList>
    </citation>
    <scope>NUCLEOTIDE SEQUENCE [LARGE SCALE GENOMIC DNA]</scope>
</reference>
<feature type="domain" description="KRAB" evidence="1">
    <location>
        <begin position="1"/>
        <end position="43"/>
    </location>
</feature>
<dbReference type="AlphaFoldDB" id="L9KIN6"/>
<dbReference type="EMBL" id="KB320809">
    <property type="protein sequence ID" value="ELW62558.1"/>
    <property type="molecule type" value="Genomic_DNA"/>
</dbReference>
<dbReference type="InterPro" id="IPR001909">
    <property type="entry name" value="KRAB"/>
</dbReference>
<reference evidence="3" key="2">
    <citation type="journal article" date="2013" name="Nat. Commun.">
        <title>Genome of the Chinese tree shrew.</title>
        <authorList>
            <person name="Fan Y."/>
            <person name="Huang Z.Y."/>
            <person name="Cao C.C."/>
            <person name="Chen C.S."/>
            <person name="Chen Y.X."/>
            <person name="Fan D.D."/>
            <person name="He J."/>
            <person name="Hou H.L."/>
            <person name="Hu L."/>
            <person name="Hu X.T."/>
            <person name="Jiang X.T."/>
            <person name="Lai R."/>
            <person name="Lang Y.S."/>
            <person name="Liang B."/>
            <person name="Liao S.G."/>
            <person name="Mu D."/>
            <person name="Ma Y.Y."/>
            <person name="Niu Y.Y."/>
            <person name="Sun X.Q."/>
            <person name="Xia J.Q."/>
            <person name="Xiao J."/>
            <person name="Xiong Z.Q."/>
            <person name="Xu L."/>
            <person name="Yang L."/>
            <person name="Zhang Y."/>
            <person name="Zhao W."/>
            <person name="Zhao X.D."/>
            <person name="Zheng Y.T."/>
            <person name="Zhou J.M."/>
            <person name="Zhu Y.B."/>
            <person name="Zhang G.J."/>
            <person name="Wang J."/>
            <person name="Yao Y.G."/>
        </authorList>
    </citation>
    <scope>NUCLEOTIDE SEQUENCE [LARGE SCALE GENOMIC DNA]</scope>
</reference>